<dbReference type="Pfam" id="PF25198">
    <property type="entry name" value="Spore_GerAC_N"/>
    <property type="match status" value="1"/>
</dbReference>
<evidence type="ECO:0000313" key="11">
    <source>
        <dbReference type="Proteomes" id="UP000078454"/>
    </source>
</evidence>
<evidence type="ECO:0000256" key="6">
    <source>
        <dbReference type="ARBA" id="ARBA00023139"/>
    </source>
</evidence>
<keyword evidence="7" id="KW-0449">Lipoprotein</keyword>
<evidence type="ECO:0000256" key="5">
    <source>
        <dbReference type="ARBA" id="ARBA00023136"/>
    </source>
</evidence>
<comment type="caution">
    <text evidence="10">The sequence shown here is derived from an EMBL/GenBank/DDBJ whole genome shotgun (WGS) entry which is preliminary data.</text>
</comment>
<evidence type="ECO:0000256" key="3">
    <source>
        <dbReference type="ARBA" id="ARBA00022544"/>
    </source>
</evidence>
<keyword evidence="11" id="KW-1185">Reference proteome</keyword>
<evidence type="ECO:0000313" key="10">
    <source>
        <dbReference type="EMBL" id="OAS17104.1"/>
    </source>
</evidence>
<comment type="subcellular location">
    <subcellularLocation>
        <location evidence="1">Membrane</location>
        <topology evidence="1">Lipid-anchor</topology>
    </subcellularLocation>
</comment>
<dbReference type="EMBL" id="LYPB01000073">
    <property type="protein sequence ID" value="OAS17104.1"/>
    <property type="molecule type" value="Genomic_DNA"/>
</dbReference>
<dbReference type="PANTHER" id="PTHR35789">
    <property type="entry name" value="SPORE GERMINATION PROTEIN B3"/>
    <property type="match status" value="1"/>
</dbReference>
<dbReference type="InterPro" id="IPR046953">
    <property type="entry name" value="Spore_GerAC-like_C"/>
</dbReference>
<dbReference type="Gene3D" id="3.30.300.210">
    <property type="entry name" value="Nutrient germinant receptor protein C, domain 3"/>
    <property type="match status" value="1"/>
</dbReference>
<dbReference type="STRING" id="1850517.A8708_02485"/>
<keyword evidence="5" id="KW-0472">Membrane</keyword>
<name>A0A198A6L1_9BACL</name>
<gene>
    <name evidence="10" type="ORF">A8708_02485</name>
</gene>
<dbReference type="InterPro" id="IPR057336">
    <property type="entry name" value="GerAC_N"/>
</dbReference>
<comment type="similarity">
    <text evidence="2">Belongs to the GerABKC lipoprotein family.</text>
</comment>
<reference evidence="10 11" key="1">
    <citation type="submission" date="2016-05" db="EMBL/GenBank/DDBJ databases">
        <title>Paenibacillus sp. 1ZS3-15 nov., isolated from the rhizosphere soil.</title>
        <authorList>
            <person name="Zhang X.X."/>
            <person name="Zhang J."/>
        </authorList>
    </citation>
    <scope>NUCLEOTIDE SEQUENCE [LARGE SCALE GENOMIC DNA]</scope>
    <source>
        <strain evidence="10 11">1ZS3-15</strain>
    </source>
</reference>
<proteinExistence type="inferred from homology"/>
<dbReference type="NCBIfam" id="TIGR02887">
    <property type="entry name" value="spore_ger_x_C"/>
    <property type="match status" value="1"/>
</dbReference>
<protein>
    <submittedName>
        <fullName evidence="10">Uncharacterized protein</fullName>
    </submittedName>
</protein>
<accession>A0A198A6L1</accession>
<evidence type="ECO:0000256" key="2">
    <source>
        <dbReference type="ARBA" id="ARBA00007886"/>
    </source>
</evidence>
<dbReference type="OrthoDB" id="9816067at2"/>
<feature type="domain" description="Spore germination GerAC-like C-terminal" evidence="8">
    <location>
        <begin position="237"/>
        <end position="402"/>
    </location>
</feature>
<dbReference type="InterPro" id="IPR008844">
    <property type="entry name" value="Spore_GerAC-like"/>
</dbReference>
<feature type="domain" description="Spore germination protein N-terminal" evidence="9">
    <location>
        <begin position="34"/>
        <end position="209"/>
    </location>
</feature>
<keyword evidence="3" id="KW-0309">Germination</keyword>
<organism evidence="10 11">
    <name type="scientific">Paenibacillus oryzisoli</name>
    <dbReference type="NCBI Taxonomy" id="1850517"/>
    <lineage>
        <taxon>Bacteria</taxon>
        <taxon>Bacillati</taxon>
        <taxon>Bacillota</taxon>
        <taxon>Bacilli</taxon>
        <taxon>Bacillales</taxon>
        <taxon>Paenibacillaceae</taxon>
        <taxon>Paenibacillus</taxon>
    </lineage>
</organism>
<dbReference type="PANTHER" id="PTHR35789:SF1">
    <property type="entry name" value="SPORE GERMINATION PROTEIN B3"/>
    <property type="match status" value="1"/>
</dbReference>
<evidence type="ECO:0000256" key="1">
    <source>
        <dbReference type="ARBA" id="ARBA00004635"/>
    </source>
</evidence>
<evidence type="ECO:0000259" key="9">
    <source>
        <dbReference type="Pfam" id="PF25198"/>
    </source>
</evidence>
<dbReference type="GO" id="GO:0009847">
    <property type="term" value="P:spore germination"/>
    <property type="evidence" value="ECO:0007669"/>
    <property type="project" value="InterPro"/>
</dbReference>
<dbReference type="Pfam" id="PF05504">
    <property type="entry name" value="Spore_GerAC"/>
    <property type="match status" value="1"/>
</dbReference>
<dbReference type="GO" id="GO:0016020">
    <property type="term" value="C:membrane"/>
    <property type="evidence" value="ECO:0007669"/>
    <property type="project" value="UniProtKB-SubCell"/>
</dbReference>
<dbReference type="AlphaFoldDB" id="A0A198A6L1"/>
<evidence type="ECO:0000256" key="7">
    <source>
        <dbReference type="ARBA" id="ARBA00023288"/>
    </source>
</evidence>
<keyword evidence="6" id="KW-0564">Palmitate</keyword>
<dbReference type="Proteomes" id="UP000078454">
    <property type="component" value="Unassembled WGS sequence"/>
</dbReference>
<evidence type="ECO:0000259" key="8">
    <source>
        <dbReference type="Pfam" id="PF05504"/>
    </source>
</evidence>
<keyword evidence="4" id="KW-0732">Signal</keyword>
<sequence length="417" mass="46472">MLSEDINLNQKFNRHVPCLMILSLCCLLLTGCWDRKELNQLAITSATAIDWDGKVWTVSYQVVIPQSIANPNTGGSPGQQAPVMVFSTSGSSIRGAVQQSSLEMPRSLFFAHNRVIVIGENAAKEGISQLLDVYLRNSDSRETVGLLITSGEGRKILEQIVPLEKVPGAAIKNMIHNEDMNGSNFKQVSIYQLMMGIASDAPYTIVPEIVISGEGENNTIATLKKTFFSNKLRLGRSAVFKKDKLAGWFTPHEEYGMSWIRNTIKRTTLYFGCTPGSMDVKAALRVDRSTTKMKPIRTTDGRLIMHVDVNTVGTINENACSNDLTQPKDLHAFEQVAGAEITRLMTESFQAAVKKNLDVFHFADTIHKHDPTYWKQIKPNWDEHFAQLQFESHVKVKIARIGMSGKSFTEMTKDSAE</sequence>
<dbReference type="InterPro" id="IPR038501">
    <property type="entry name" value="Spore_GerAC_C_sf"/>
</dbReference>
<evidence type="ECO:0000256" key="4">
    <source>
        <dbReference type="ARBA" id="ARBA00022729"/>
    </source>
</evidence>